<evidence type="ECO:0000313" key="2">
    <source>
        <dbReference type="Proteomes" id="UP000325081"/>
    </source>
</evidence>
<dbReference type="AlphaFoldDB" id="A0A5A7PZE6"/>
<comment type="caution">
    <text evidence="1">The sequence shown here is derived from an EMBL/GenBank/DDBJ whole genome shotgun (WGS) entry which is preliminary data.</text>
</comment>
<proteinExistence type="predicted"/>
<name>A0A5A7PZE6_STRAF</name>
<gene>
    <name evidence="1" type="ORF">STAS_14723</name>
</gene>
<evidence type="ECO:0000313" key="1">
    <source>
        <dbReference type="EMBL" id="GER38230.1"/>
    </source>
</evidence>
<protein>
    <submittedName>
        <fullName evidence="1">Sodium-coupled neutral amino acid transporter 2</fullName>
    </submittedName>
</protein>
<reference evidence="2" key="1">
    <citation type="journal article" date="2019" name="Curr. Biol.">
        <title>Genome Sequence of Striga asiatica Provides Insight into the Evolution of Plant Parasitism.</title>
        <authorList>
            <person name="Yoshida S."/>
            <person name="Kim S."/>
            <person name="Wafula E.K."/>
            <person name="Tanskanen J."/>
            <person name="Kim Y.M."/>
            <person name="Honaas L."/>
            <person name="Yang Z."/>
            <person name="Spallek T."/>
            <person name="Conn C.E."/>
            <person name="Ichihashi Y."/>
            <person name="Cheong K."/>
            <person name="Cui S."/>
            <person name="Der J.P."/>
            <person name="Gundlach H."/>
            <person name="Jiao Y."/>
            <person name="Hori C."/>
            <person name="Ishida J.K."/>
            <person name="Kasahara H."/>
            <person name="Kiba T."/>
            <person name="Kim M.S."/>
            <person name="Koo N."/>
            <person name="Laohavisit A."/>
            <person name="Lee Y.H."/>
            <person name="Lumba S."/>
            <person name="McCourt P."/>
            <person name="Mortimer J.C."/>
            <person name="Mutuku J.M."/>
            <person name="Nomura T."/>
            <person name="Sasaki-Sekimoto Y."/>
            <person name="Seto Y."/>
            <person name="Wang Y."/>
            <person name="Wakatake T."/>
            <person name="Sakakibara H."/>
            <person name="Demura T."/>
            <person name="Yamaguchi S."/>
            <person name="Yoneyama K."/>
            <person name="Manabe R.I."/>
            <person name="Nelson D.C."/>
            <person name="Schulman A.H."/>
            <person name="Timko M.P."/>
            <person name="dePamphilis C.W."/>
            <person name="Choi D."/>
            <person name="Shirasu K."/>
        </authorList>
    </citation>
    <scope>NUCLEOTIDE SEQUENCE [LARGE SCALE GENOMIC DNA]</scope>
    <source>
        <strain evidence="2">cv. UVA1</strain>
    </source>
</reference>
<dbReference type="EMBL" id="BKCP01005461">
    <property type="protein sequence ID" value="GER38230.1"/>
    <property type="molecule type" value="Genomic_DNA"/>
</dbReference>
<organism evidence="1 2">
    <name type="scientific">Striga asiatica</name>
    <name type="common">Asiatic witchweed</name>
    <name type="synonym">Buchnera asiatica</name>
    <dbReference type="NCBI Taxonomy" id="4170"/>
    <lineage>
        <taxon>Eukaryota</taxon>
        <taxon>Viridiplantae</taxon>
        <taxon>Streptophyta</taxon>
        <taxon>Embryophyta</taxon>
        <taxon>Tracheophyta</taxon>
        <taxon>Spermatophyta</taxon>
        <taxon>Magnoliopsida</taxon>
        <taxon>eudicotyledons</taxon>
        <taxon>Gunneridae</taxon>
        <taxon>Pentapetalae</taxon>
        <taxon>asterids</taxon>
        <taxon>lamiids</taxon>
        <taxon>Lamiales</taxon>
        <taxon>Orobanchaceae</taxon>
        <taxon>Buchnereae</taxon>
        <taxon>Striga</taxon>
    </lineage>
</organism>
<accession>A0A5A7PZE6</accession>
<keyword evidence="2" id="KW-1185">Reference proteome</keyword>
<dbReference type="Proteomes" id="UP000325081">
    <property type="component" value="Unassembled WGS sequence"/>
</dbReference>
<sequence length="197" mass="22327">MVDLASSAESILDATGQQNEAKQSIILDKPLGFSDPMNSVKGPASLPLKEKLKQRSRKRLLRVSWAGIGHKGKQKVHDRLLNGQTRGGLKQLLNSITQRAVRPKDLLALRIPPLLFWSFSARVRLILLMMYPGFGVECQFQPREEVNTRQHSNAFFRLGKKKPLMLLFDSFFCAFRYASERSVSMASDHCQSRFPDP</sequence>